<dbReference type="Gene3D" id="3.40.50.2300">
    <property type="match status" value="1"/>
</dbReference>
<dbReference type="InterPro" id="IPR011006">
    <property type="entry name" value="CheY-like_superfamily"/>
</dbReference>
<dbReference type="SUPFAM" id="SSF52172">
    <property type="entry name" value="CheY-like"/>
    <property type="match status" value="1"/>
</dbReference>
<dbReference type="GO" id="GO:0003700">
    <property type="term" value="F:DNA-binding transcription factor activity"/>
    <property type="evidence" value="ECO:0007669"/>
    <property type="project" value="InterPro"/>
</dbReference>
<dbReference type="Proteomes" id="UP000297861">
    <property type="component" value="Unassembled WGS sequence"/>
</dbReference>
<dbReference type="InterPro" id="IPR009057">
    <property type="entry name" value="Homeodomain-like_sf"/>
</dbReference>
<dbReference type="FunFam" id="2.60.40.10:FF:000791">
    <property type="entry name" value="Two-component system sensor histidine kinase/response regulator"/>
    <property type="match status" value="1"/>
</dbReference>
<feature type="domain" description="HTH araC/xylS-type" evidence="9">
    <location>
        <begin position="1222"/>
        <end position="1321"/>
    </location>
</feature>
<dbReference type="Pfam" id="PF00512">
    <property type="entry name" value="HisKA"/>
    <property type="match status" value="1"/>
</dbReference>
<keyword evidence="8" id="KW-0732">Signal</keyword>
<evidence type="ECO:0000256" key="5">
    <source>
        <dbReference type="ARBA" id="ARBA00023125"/>
    </source>
</evidence>
<sequence>MKHFYCFCLSFFLIITTASPFGNYFVHINGKDGLSHNNVKSIIQDSYGFMWFGTRNKLNRYDGTSIKIFDCFDSSTHKRNNNISALFENSDHKLWVGTDNGVFIFDPICESFHSFDSKTSDNQAIAQWIADIQKDDNNNIWIVVPNQGVFKFNLDSKILKLYSVVNKLAPSKTNPQCISIEKNGRVWIGTNGQGVFLYNENKDSFTQYNGSNQGGESLLNKNIYTMCHINEDLIIGVHEGCLMKLDTRKNHASNMHIPQVDYKIIRDIILFDDVLWIGTQNGITEINLKTNKIKQTQEDLINQYSLSDNIIEKIYKDKEGGIWVGTNFGGVNYLPNSHNNFEKYLPNSSSNLNSISKRIREIAEDADGRIWLGTEDAGVIAFDTEKQEFKQITHSSRKKTLAMLMKDNDLWVGYFKDGLDVINKKTGAIKHYSAEMLGINEESIYALCEDRYGKVWLGNAWGVFVAEKGSMQFKRMDIFGLCYTYNIIEDSEGFIWVACLGSGVFQYNPLTNEIHHYTNNGEINSISSNAVSSITEDHSGQIWFSTDRGGICKFNKKQKQFTSYSIKEGLPDDIAYKILEDKNYNLWFGTNKGLVKFNSITHNIRVYTQSDGLLSEEFNYNSGIVSRSGKLYLGSMEGLVAFRPEEFKDNNFVPPVYITRFSIFNKEVNHIPSSSESTGTSIIHAQKLELKYNQSNISFDFVSLSYTSPQSNMYAYKMENVDKEWIYTKDSHSASYANLSPGTYTFKVKGSNNDGVWNETGASIEIVISPPWWLSNIARILYILSTFLIFYTWWRWYSKRIEKDATEARILSEAEKDKELYKAKVNFFTNIAHEIRTPITLINGPLESLIELNLKDEDVRYNLSIIERNTKQLLELINQILDFRKIDDNKFYTYFQNININQLLDNIIIQFEKEINLKQKKLTINKDNNNPIIARIDKDAISKIISNLLSNAIKYSSQIIAINLYQNEANVQLTILNDGTPVPEEFKDKIFDPFFQVNNPGINTFGSGIGLSLAMSLVKMHDGTLTYEYDNDLNKFTLNIPLNLIEEIDTPAESHIVNEEDHTEDEIRKSSSAETILLVEDHKEMQLFMYNKLRNNYNVEIADNGKEAQFILKKKSINIIISDIMMPEMDGFELCKYIKKSSEYNHIIVILLTAKNDLSSKIKGLELGADAYVEKPFSFSYLETLIISLVNNKKRDMEIFLKKPFLTMIHSGMSKGDEIFLNSIIDIIDKNITDTDLNVEKLADLMKLSRSSLHRKLKAVTDSSPVDFIRLVRMQKAAQIIQDGEHRINEVCYLVGINSPSYFTKLFSSQYGMTPKEFERQQKGK</sequence>
<evidence type="ECO:0000256" key="4">
    <source>
        <dbReference type="ARBA" id="ARBA00023015"/>
    </source>
</evidence>
<dbReference type="FunFam" id="1.10.287.130:FF:000045">
    <property type="entry name" value="Two-component system sensor histidine kinase/response regulator"/>
    <property type="match status" value="1"/>
</dbReference>
<dbReference type="InterPro" id="IPR018062">
    <property type="entry name" value="HTH_AraC-typ_CS"/>
</dbReference>
<protein>
    <recommendedName>
        <fullName evidence="2">histidine kinase</fullName>
        <ecNumber evidence="2">2.7.13.3</ecNumber>
    </recommendedName>
</protein>
<proteinExistence type="predicted"/>
<dbReference type="STRING" id="1121485.GCA_000426485_00184"/>
<keyword evidence="12" id="KW-0418">Kinase</keyword>
<keyword evidence="3 7" id="KW-0597">Phosphoprotein</keyword>
<dbReference type="SMART" id="SM00388">
    <property type="entry name" value="HisKA"/>
    <property type="match status" value="1"/>
</dbReference>
<feature type="domain" description="Histidine kinase" evidence="10">
    <location>
        <begin position="830"/>
        <end position="1044"/>
    </location>
</feature>
<feature type="domain" description="Response regulatory" evidence="11">
    <location>
        <begin position="1075"/>
        <end position="1190"/>
    </location>
</feature>
<evidence type="ECO:0000256" key="3">
    <source>
        <dbReference type="ARBA" id="ARBA00022553"/>
    </source>
</evidence>
<feature type="signal peptide" evidence="8">
    <location>
        <begin position="1"/>
        <end position="20"/>
    </location>
</feature>
<dbReference type="InterPro" id="IPR018060">
    <property type="entry name" value="HTH_AraC"/>
</dbReference>
<reference evidence="12 13" key="1">
    <citation type="submission" date="2019-03" db="EMBL/GenBank/DDBJ databases">
        <title>San Antonio Military Medical Center submission to MRSN (WRAIR), pending publication.</title>
        <authorList>
            <person name="Blyth D.M."/>
            <person name="Mccarthy S.L."/>
            <person name="Schall S.E."/>
            <person name="Stam J.A."/>
            <person name="Ong A.C."/>
            <person name="Mcgann P.T."/>
        </authorList>
    </citation>
    <scope>NUCLEOTIDE SEQUENCE [LARGE SCALE GENOMIC DNA]</scope>
    <source>
        <strain evidence="12 13">MRSN571793</strain>
    </source>
</reference>
<accession>A0A4Y8L8N0</accession>
<dbReference type="PANTHER" id="PTHR43547:SF2">
    <property type="entry name" value="HYBRID SIGNAL TRANSDUCTION HISTIDINE KINASE C"/>
    <property type="match status" value="1"/>
</dbReference>
<evidence type="ECO:0000313" key="12">
    <source>
        <dbReference type="EMBL" id="TFD98985.1"/>
    </source>
</evidence>
<evidence type="ECO:0000259" key="9">
    <source>
        <dbReference type="PROSITE" id="PS01124"/>
    </source>
</evidence>
<dbReference type="Pfam" id="PF07494">
    <property type="entry name" value="Reg_prop"/>
    <property type="match status" value="7"/>
</dbReference>
<dbReference type="InterPro" id="IPR005467">
    <property type="entry name" value="His_kinase_dom"/>
</dbReference>
<dbReference type="EMBL" id="SOML01000001">
    <property type="protein sequence ID" value="TFD98985.1"/>
    <property type="molecule type" value="Genomic_DNA"/>
</dbReference>
<dbReference type="CDD" id="cd17574">
    <property type="entry name" value="REC_OmpR"/>
    <property type="match status" value="1"/>
</dbReference>
<evidence type="ECO:0000259" key="11">
    <source>
        <dbReference type="PROSITE" id="PS50110"/>
    </source>
</evidence>
<comment type="caution">
    <text evidence="12">The sequence shown here is derived from an EMBL/GenBank/DDBJ whole genome shotgun (WGS) entry which is preliminary data.</text>
</comment>
<dbReference type="InterPro" id="IPR011110">
    <property type="entry name" value="Reg_prop"/>
</dbReference>
<dbReference type="Pfam" id="PF12833">
    <property type="entry name" value="HTH_18"/>
    <property type="match status" value="1"/>
</dbReference>
<keyword evidence="4" id="KW-0805">Transcription regulation</keyword>
<dbReference type="Gene3D" id="2.130.10.10">
    <property type="entry name" value="YVTN repeat-like/Quinoprotein amine dehydrogenase"/>
    <property type="match status" value="2"/>
</dbReference>
<feature type="chain" id="PRO_5021416298" description="histidine kinase" evidence="8">
    <location>
        <begin position="21"/>
        <end position="1325"/>
    </location>
</feature>
<dbReference type="Pfam" id="PF02518">
    <property type="entry name" value="HATPase_c"/>
    <property type="match status" value="1"/>
</dbReference>
<dbReference type="InterPro" id="IPR001789">
    <property type="entry name" value="Sig_transdc_resp-reg_receiver"/>
</dbReference>
<dbReference type="PROSITE" id="PS00041">
    <property type="entry name" value="HTH_ARAC_FAMILY_1"/>
    <property type="match status" value="1"/>
</dbReference>
<dbReference type="SUPFAM" id="SSF63829">
    <property type="entry name" value="Calcium-dependent phosphotriesterase"/>
    <property type="match status" value="3"/>
</dbReference>
<dbReference type="Pfam" id="PF07495">
    <property type="entry name" value="Y_Y_Y"/>
    <property type="match status" value="1"/>
</dbReference>
<keyword evidence="5" id="KW-0238">DNA-binding</keyword>
<evidence type="ECO:0000256" key="1">
    <source>
        <dbReference type="ARBA" id="ARBA00000085"/>
    </source>
</evidence>
<dbReference type="PROSITE" id="PS50110">
    <property type="entry name" value="RESPONSE_REGULATORY"/>
    <property type="match status" value="1"/>
</dbReference>
<dbReference type="InterPro" id="IPR013783">
    <property type="entry name" value="Ig-like_fold"/>
</dbReference>
<dbReference type="EC" id="2.7.13.3" evidence="2"/>
<dbReference type="RefSeq" id="WP_134435385.1">
    <property type="nucleotide sequence ID" value="NZ_SOML01000001.1"/>
</dbReference>
<dbReference type="SUPFAM" id="SSF55874">
    <property type="entry name" value="ATPase domain of HSP90 chaperone/DNA topoisomerase II/histidine kinase"/>
    <property type="match status" value="1"/>
</dbReference>
<dbReference type="InterPro" id="IPR036097">
    <property type="entry name" value="HisK_dim/P_sf"/>
</dbReference>
<keyword evidence="13" id="KW-1185">Reference proteome</keyword>
<organism evidence="12 13">
    <name type="scientific">Dysgonomonas capnocytophagoides</name>
    <dbReference type="NCBI Taxonomy" id="45254"/>
    <lineage>
        <taxon>Bacteria</taxon>
        <taxon>Pseudomonadati</taxon>
        <taxon>Bacteroidota</taxon>
        <taxon>Bacteroidia</taxon>
        <taxon>Bacteroidales</taxon>
        <taxon>Dysgonomonadaceae</taxon>
        <taxon>Dysgonomonas</taxon>
    </lineage>
</organism>
<evidence type="ECO:0000256" key="7">
    <source>
        <dbReference type="PROSITE-ProRule" id="PRU00169"/>
    </source>
</evidence>
<gene>
    <name evidence="12" type="ORF">E2605_02540</name>
</gene>
<dbReference type="Gene3D" id="3.30.565.10">
    <property type="entry name" value="Histidine kinase-like ATPase, C-terminal domain"/>
    <property type="match status" value="1"/>
</dbReference>
<dbReference type="PRINTS" id="PR00344">
    <property type="entry name" value="BCTRLSENSOR"/>
</dbReference>
<dbReference type="Pfam" id="PF00072">
    <property type="entry name" value="Response_reg"/>
    <property type="match status" value="1"/>
</dbReference>
<keyword evidence="12" id="KW-0808">Transferase</keyword>
<comment type="catalytic activity">
    <reaction evidence="1">
        <text>ATP + protein L-histidine = ADP + protein N-phospho-L-histidine.</text>
        <dbReference type="EC" id="2.7.13.3"/>
    </reaction>
</comment>
<dbReference type="OrthoDB" id="717811at2"/>
<dbReference type="SMART" id="SM00387">
    <property type="entry name" value="HATPase_c"/>
    <property type="match status" value="1"/>
</dbReference>
<dbReference type="FunFam" id="2.130.10.10:FF:000891">
    <property type="entry name" value="Two-component system sensor histidine kinase/response regulator, hybrid (One-component system)"/>
    <property type="match status" value="1"/>
</dbReference>
<dbReference type="SUPFAM" id="SSF46689">
    <property type="entry name" value="Homeodomain-like"/>
    <property type="match status" value="1"/>
</dbReference>
<dbReference type="InterPro" id="IPR003594">
    <property type="entry name" value="HATPase_dom"/>
</dbReference>
<dbReference type="SMART" id="SM00448">
    <property type="entry name" value="REC"/>
    <property type="match status" value="1"/>
</dbReference>
<dbReference type="SMART" id="SM00342">
    <property type="entry name" value="HTH_ARAC"/>
    <property type="match status" value="1"/>
</dbReference>
<dbReference type="PANTHER" id="PTHR43547">
    <property type="entry name" value="TWO-COMPONENT HISTIDINE KINASE"/>
    <property type="match status" value="1"/>
</dbReference>
<evidence type="ECO:0000256" key="2">
    <source>
        <dbReference type="ARBA" id="ARBA00012438"/>
    </source>
</evidence>
<evidence type="ECO:0000313" key="13">
    <source>
        <dbReference type="Proteomes" id="UP000297861"/>
    </source>
</evidence>
<dbReference type="PROSITE" id="PS01124">
    <property type="entry name" value="HTH_ARAC_FAMILY_2"/>
    <property type="match status" value="1"/>
</dbReference>
<dbReference type="Gene3D" id="1.10.10.60">
    <property type="entry name" value="Homeodomain-like"/>
    <property type="match status" value="1"/>
</dbReference>
<dbReference type="Gene3D" id="1.10.287.130">
    <property type="match status" value="1"/>
</dbReference>
<evidence type="ECO:0000259" key="10">
    <source>
        <dbReference type="PROSITE" id="PS50109"/>
    </source>
</evidence>
<dbReference type="InterPro" id="IPR015943">
    <property type="entry name" value="WD40/YVTN_repeat-like_dom_sf"/>
</dbReference>
<name>A0A4Y8L8N0_9BACT</name>
<keyword evidence="6" id="KW-0804">Transcription</keyword>
<dbReference type="GO" id="GO:0043565">
    <property type="term" value="F:sequence-specific DNA binding"/>
    <property type="evidence" value="ECO:0007669"/>
    <property type="project" value="InterPro"/>
</dbReference>
<dbReference type="GO" id="GO:0000155">
    <property type="term" value="F:phosphorelay sensor kinase activity"/>
    <property type="evidence" value="ECO:0007669"/>
    <property type="project" value="InterPro"/>
</dbReference>
<feature type="modified residue" description="4-aspartylphosphate" evidence="7">
    <location>
        <position position="1123"/>
    </location>
</feature>
<dbReference type="CDD" id="cd00082">
    <property type="entry name" value="HisKA"/>
    <property type="match status" value="1"/>
</dbReference>
<dbReference type="InterPro" id="IPR003661">
    <property type="entry name" value="HisK_dim/P_dom"/>
</dbReference>
<dbReference type="InterPro" id="IPR036890">
    <property type="entry name" value="HATPase_C_sf"/>
</dbReference>
<dbReference type="InterPro" id="IPR004358">
    <property type="entry name" value="Sig_transdc_His_kin-like_C"/>
</dbReference>
<dbReference type="SUPFAM" id="SSF47384">
    <property type="entry name" value="Homodimeric domain of signal transducing histidine kinase"/>
    <property type="match status" value="1"/>
</dbReference>
<dbReference type="InterPro" id="IPR011123">
    <property type="entry name" value="Y_Y_Y"/>
</dbReference>
<dbReference type="Gene3D" id="2.60.40.10">
    <property type="entry name" value="Immunoglobulins"/>
    <property type="match status" value="1"/>
</dbReference>
<evidence type="ECO:0000256" key="8">
    <source>
        <dbReference type="SAM" id="SignalP"/>
    </source>
</evidence>
<dbReference type="PROSITE" id="PS50109">
    <property type="entry name" value="HIS_KIN"/>
    <property type="match status" value="1"/>
</dbReference>
<dbReference type="FunFam" id="1.10.10.60:FF:000284">
    <property type="entry name" value="Two-component system sensor histidine kinase/response regulator"/>
    <property type="match status" value="1"/>
</dbReference>
<evidence type="ECO:0000256" key="6">
    <source>
        <dbReference type="ARBA" id="ARBA00023163"/>
    </source>
</evidence>